<dbReference type="Proteomes" id="UP000601435">
    <property type="component" value="Unassembled WGS sequence"/>
</dbReference>
<dbReference type="OrthoDB" id="432997at2759"/>
<comment type="caution">
    <text evidence="2">The sequence shown here is derived from an EMBL/GenBank/DDBJ whole genome shotgun (WGS) entry which is preliminary data.</text>
</comment>
<organism evidence="2 3">
    <name type="scientific">Symbiodinium necroappetens</name>
    <dbReference type="NCBI Taxonomy" id="1628268"/>
    <lineage>
        <taxon>Eukaryota</taxon>
        <taxon>Sar</taxon>
        <taxon>Alveolata</taxon>
        <taxon>Dinophyceae</taxon>
        <taxon>Suessiales</taxon>
        <taxon>Symbiodiniaceae</taxon>
        <taxon>Symbiodinium</taxon>
    </lineage>
</organism>
<proteinExistence type="predicted"/>
<feature type="compositionally biased region" description="Basic residues" evidence="1">
    <location>
        <begin position="28"/>
        <end position="43"/>
    </location>
</feature>
<protein>
    <submittedName>
        <fullName evidence="2">Uncharacterized protein</fullName>
    </submittedName>
</protein>
<sequence length="370" mass="40792">MNDGADTGAEAEGEQHPKCTGEAAGGKPSKRSTKTKPSKKNMARHFSPWPCPGGSSASKSALALISQMTAGTVGPVLSLRTSLPGCLGADLHAVLRALENNQDVHFLSIGCNGALATSTSLASLLAQVLRRGFLWACDFGELYFRGDVLEVLLRGLEGPAGVPLSNLAFTFIDKGCGINERQVARLKALTRERRLLDKAISSTKVDRTHAAWLDIPRVFGLVMRSKNLTKCFWRPYQEGEFWRRAGFHCSGLRLLPESAGKRVNPAIQRLTNALHRGNLEPLALQKAFPPGEKGARRSRELLEAALERDLPPAPLPRWVLPGFIREPQKRQKEEQSQPVLREGLLKRRRLKEEPSRDVKLQDVQLPIQLE</sequence>
<gene>
    <name evidence="2" type="ORF">SNEC2469_LOCUS14565</name>
</gene>
<dbReference type="EMBL" id="CAJNJA010023374">
    <property type="protein sequence ID" value="CAE7510069.1"/>
    <property type="molecule type" value="Genomic_DNA"/>
</dbReference>
<evidence type="ECO:0000256" key="1">
    <source>
        <dbReference type="SAM" id="MobiDB-lite"/>
    </source>
</evidence>
<dbReference type="AlphaFoldDB" id="A0A812T5L7"/>
<reference evidence="2" key="1">
    <citation type="submission" date="2021-02" db="EMBL/GenBank/DDBJ databases">
        <authorList>
            <person name="Dougan E. K."/>
            <person name="Rhodes N."/>
            <person name="Thang M."/>
            <person name="Chan C."/>
        </authorList>
    </citation>
    <scope>NUCLEOTIDE SEQUENCE</scope>
</reference>
<keyword evidence="3" id="KW-1185">Reference proteome</keyword>
<evidence type="ECO:0000313" key="2">
    <source>
        <dbReference type="EMBL" id="CAE7510069.1"/>
    </source>
</evidence>
<accession>A0A812T5L7</accession>
<feature type="region of interest" description="Disordered" evidence="1">
    <location>
        <begin position="1"/>
        <end position="53"/>
    </location>
</feature>
<name>A0A812T5L7_9DINO</name>
<evidence type="ECO:0000313" key="3">
    <source>
        <dbReference type="Proteomes" id="UP000601435"/>
    </source>
</evidence>